<protein>
    <recommendedName>
        <fullName evidence="6">Aminotransferase</fullName>
        <ecNumber evidence="6">2.6.1.-</ecNumber>
    </recommendedName>
</protein>
<dbReference type="PROSITE" id="PS00105">
    <property type="entry name" value="AA_TRANSFER_CLASS_1"/>
    <property type="match status" value="1"/>
</dbReference>
<gene>
    <name evidence="8" type="ORF">J8C05_04825</name>
</gene>
<evidence type="ECO:0000313" key="9">
    <source>
        <dbReference type="Proteomes" id="UP000677668"/>
    </source>
</evidence>
<dbReference type="InterPro" id="IPR005958">
    <property type="entry name" value="TyrNic_aminoTrfase"/>
</dbReference>
<dbReference type="PANTHER" id="PTHR43488">
    <property type="entry name" value="GLUTAMATE-PYRUVATE AMINOTRANSFERASE ALAA"/>
    <property type="match status" value="1"/>
</dbReference>
<evidence type="ECO:0000313" key="8">
    <source>
        <dbReference type="EMBL" id="QUV94947.1"/>
    </source>
</evidence>
<dbReference type="PIRSF" id="PIRSF000517">
    <property type="entry name" value="Tyr_transaminase"/>
    <property type="match status" value="1"/>
</dbReference>
<evidence type="ECO:0000256" key="6">
    <source>
        <dbReference type="RuleBase" id="RU000481"/>
    </source>
</evidence>
<dbReference type="InterPro" id="IPR051926">
    <property type="entry name" value="Ala_Aminotransferase"/>
</dbReference>
<dbReference type="EMBL" id="CP072642">
    <property type="protein sequence ID" value="QUV94947.1"/>
    <property type="molecule type" value="Genomic_DNA"/>
</dbReference>
<dbReference type="SUPFAM" id="SSF53383">
    <property type="entry name" value="PLP-dependent transferases"/>
    <property type="match status" value="1"/>
</dbReference>
<proteinExistence type="inferred from homology"/>
<evidence type="ECO:0000256" key="3">
    <source>
        <dbReference type="ARBA" id="ARBA00022576"/>
    </source>
</evidence>
<keyword evidence="5" id="KW-0663">Pyridoxal phosphate</keyword>
<dbReference type="Proteomes" id="UP000677668">
    <property type="component" value="Chromosome 1"/>
</dbReference>
<name>A0ABX8B1S6_9BACT</name>
<evidence type="ECO:0000256" key="5">
    <source>
        <dbReference type="ARBA" id="ARBA00022898"/>
    </source>
</evidence>
<dbReference type="PANTHER" id="PTHR43488:SF2">
    <property type="entry name" value="GLUTAMATE-PYRUVATE AMINOTRANSFERASE ALAA"/>
    <property type="match status" value="1"/>
</dbReference>
<dbReference type="CDD" id="cd00609">
    <property type="entry name" value="AAT_like"/>
    <property type="match status" value="1"/>
</dbReference>
<dbReference type="EC" id="2.6.1.-" evidence="6"/>
<evidence type="ECO:0000256" key="2">
    <source>
        <dbReference type="ARBA" id="ARBA00007441"/>
    </source>
</evidence>
<dbReference type="Pfam" id="PF00155">
    <property type="entry name" value="Aminotran_1_2"/>
    <property type="match status" value="1"/>
</dbReference>
<keyword evidence="3 6" id="KW-0032">Aminotransferase</keyword>
<evidence type="ECO:0000256" key="4">
    <source>
        <dbReference type="ARBA" id="ARBA00022679"/>
    </source>
</evidence>
<organism evidence="8 9">
    <name type="scientific">Chloracidobacterium sp. N</name>
    <dbReference type="NCBI Taxonomy" id="2821540"/>
    <lineage>
        <taxon>Bacteria</taxon>
        <taxon>Pseudomonadati</taxon>
        <taxon>Acidobacteriota</taxon>
        <taxon>Terriglobia</taxon>
        <taxon>Terriglobales</taxon>
        <taxon>Acidobacteriaceae</taxon>
        <taxon>Chloracidobacterium</taxon>
        <taxon>Chloracidobacterium aggregatum</taxon>
    </lineage>
</organism>
<comment type="cofactor">
    <cofactor evidence="1 6">
        <name>pyridoxal 5'-phosphate</name>
        <dbReference type="ChEBI" id="CHEBI:597326"/>
    </cofactor>
</comment>
<reference evidence="8 9" key="1">
    <citation type="submission" date="2021-03" db="EMBL/GenBank/DDBJ databases">
        <title>Genomic and phenotypic characterization of Chloracidobacterium isolates provides evidence for multiple species.</title>
        <authorList>
            <person name="Saini M.K."/>
            <person name="Costas A.M.G."/>
            <person name="Tank M."/>
            <person name="Bryant D.A."/>
        </authorList>
    </citation>
    <scope>NUCLEOTIDE SEQUENCE [LARGE SCALE GENOMIC DNA]</scope>
    <source>
        <strain evidence="8 9">N</strain>
    </source>
</reference>
<feature type="domain" description="Aminotransferase class I/classII large" evidence="7">
    <location>
        <begin position="34"/>
        <end position="387"/>
    </location>
</feature>
<dbReference type="Gene3D" id="3.40.640.10">
    <property type="entry name" value="Type I PLP-dependent aspartate aminotransferase-like (Major domain)"/>
    <property type="match status" value="1"/>
</dbReference>
<dbReference type="InterPro" id="IPR015424">
    <property type="entry name" value="PyrdxlP-dep_Trfase"/>
</dbReference>
<comment type="similarity">
    <text evidence="2 6">Belongs to the class-I pyridoxal-phosphate-dependent aminotransferase family.</text>
</comment>
<evidence type="ECO:0000256" key="1">
    <source>
        <dbReference type="ARBA" id="ARBA00001933"/>
    </source>
</evidence>
<dbReference type="InterPro" id="IPR015421">
    <property type="entry name" value="PyrdxlP-dep_Trfase_major"/>
</dbReference>
<sequence>MFRPAERTKNYNYAIRNIVSAAKAVEAEGRSVTYLNIGDPVLYGLQPPAILQEALARAVREGHNGYAPSVGTLAAREAVVQEAEKRGVYLSPEDVVISSGASEAADMVLSALLEPGDDVLTPCPTYPLYTAITAKLGARENYYRLDPEQGWLPDPDEIRDRITPRTRAIVIINPNNPCGSVYDARLLLELLTIAEAHGLVVIADEVYCRLTYGPPPPPMAQLAAGMDVPVVTLESLSKSHLVPGWRVGWMTYTNTQRFGEVIAAVRKIAEARICSPLPTQQVLPVALENQSHLPSLIEEMKLRAAITVEALNAIPGIRCVAPQAAFYAMGQVADLKGQTDEAFVLALLRATGVLFVHGSGFGLNPHDGFFRIVFLPPPDTLREVYARLASFVQQR</sequence>
<dbReference type="InterPro" id="IPR004838">
    <property type="entry name" value="NHTrfase_class1_PyrdxlP-BS"/>
</dbReference>
<evidence type="ECO:0000259" key="7">
    <source>
        <dbReference type="Pfam" id="PF00155"/>
    </source>
</evidence>
<dbReference type="GO" id="GO:0008483">
    <property type="term" value="F:transaminase activity"/>
    <property type="evidence" value="ECO:0007669"/>
    <property type="project" value="UniProtKB-KW"/>
</dbReference>
<keyword evidence="4 6" id="KW-0808">Transferase</keyword>
<dbReference type="Gene3D" id="3.90.1150.10">
    <property type="entry name" value="Aspartate Aminotransferase, domain 1"/>
    <property type="match status" value="1"/>
</dbReference>
<keyword evidence="9" id="KW-1185">Reference proteome</keyword>
<dbReference type="InterPro" id="IPR015422">
    <property type="entry name" value="PyrdxlP-dep_Trfase_small"/>
</dbReference>
<accession>A0ABX8B1S6</accession>
<dbReference type="InterPro" id="IPR004839">
    <property type="entry name" value="Aminotransferase_I/II_large"/>
</dbReference>